<dbReference type="InterPro" id="IPR001365">
    <property type="entry name" value="A_deaminase_dom"/>
</dbReference>
<dbReference type="InterPro" id="IPR032466">
    <property type="entry name" value="Metal_Hydrolase"/>
</dbReference>
<keyword evidence="12" id="KW-1185">Reference proteome</keyword>
<dbReference type="CTD" id="100"/>
<protein>
    <recommendedName>
        <fullName evidence="10">Adenosine deaminase-like protein</fullName>
    </recommendedName>
</protein>
<evidence type="ECO:0000259" key="11">
    <source>
        <dbReference type="Pfam" id="PF00962"/>
    </source>
</evidence>
<evidence type="ECO:0000313" key="13">
    <source>
        <dbReference type="RefSeq" id="XP_011648396.1"/>
    </source>
</evidence>
<dbReference type="GO" id="GO:0046872">
    <property type="term" value="F:metal ion binding"/>
    <property type="evidence" value="ECO:0007669"/>
    <property type="project" value="UniProtKB-KW"/>
</dbReference>
<keyword evidence="7" id="KW-0546">Nucleotide metabolism</keyword>
<dbReference type="InterPro" id="IPR006330">
    <property type="entry name" value="Ado/ade_deaminase"/>
</dbReference>
<reference evidence="13 14" key="1">
    <citation type="submission" date="2025-04" db="UniProtKB">
        <authorList>
            <consortium name="RefSeq"/>
        </authorList>
    </citation>
    <scope>IDENTIFICATION</scope>
</reference>
<feature type="domain" description="Adenosine deaminase" evidence="11">
    <location>
        <begin position="11"/>
        <end position="332"/>
    </location>
</feature>
<evidence type="ECO:0000256" key="7">
    <source>
        <dbReference type="ARBA" id="ARBA00023080"/>
    </source>
</evidence>
<dbReference type="RefSeq" id="XP_011648398.1">
    <property type="nucleotide sequence ID" value="XM_011650096.2"/>
</dbReference>
<dbReference type="CDD" id="cd00443">
    <property type="entry name" value="ADA_AMPD"/>
    <property type="match status" value="1"/>
</dbReference>
<keyword evidence="6" id="KW-0862">Zinc</keyword>
<keyword evidence="5" id="KW-0378">Hydrolase</keyword>
<dbReference type="OrthoDB" id="272271at2759"/>
<comment type="similarity">
    <text evidence="2">Belongs to the metallo-dependent hydrolases superfamily. Adenosine and AMP deaminases family.</text>
</comment>
<evidence type="ECO:0000256" key="1">
    <source>
        <dbReference type="ARBA" id="ARBA00001947"/>
    </source>
</evidence>
<dbReference type="GO" id="GO:0009117">
    <property type="term" value="P:nucleotide metabolic process"/>
    <property type="evidence" value="ECO:0007669"/>
    <property type="project" value="UniProtKB-KW"/>
</dbReference>
<dbReference type="PANTHER" id="PTHR11409:SF42">
    <property type="entry name" value="ADENOSINE DEAMINASE-LIKE PROTEIN"/>
    <property type="match status" value="1"/>
</dbReference>
<dbReference type="KEGG" id="pbar:105434373"/>
<evidence type="ECO:0000256" key="4">
    <source>
        <dbReference type="ARBA" id="ARBA00022723"/>
    </source>
</evidence>
<comment type="catalytic activity">
    <reaction evidence="8">
        <text>N(6)-methyl-AMP + H2O + H(+) = IMP + methylamine</text>
        <dbReference type="Rhea" id="RHEA:16001"/>
        <dbReference type="ChEBI" id="CHEBI:15377"/>
        <dbReference type="ChEBI" id="CHEBI:15378"/>
        <dbReference type="ChEBI" id="CHEBI:58053"/>
        <dbReference type="ChEBI" id="CHEBI:59338"/>
        <dbReference type="ChEBI" id="CHEBI:144842"/>
    </reaction>
    <physiologicalReaction direction="left-to-right" evidence="8">
        <dbReference type="Rhea" id="RHEA:16002"/>
    </physiologicalReaction>
</comment>
<evidence type="ECO:0000313" key="15">
    <source>
        <dbReference type="RefSeq" id="XP_011648398.1"/>
    </source>
</evidence>
<dbReference type="GO" id="GO:0046103">
    <property type="term" value="P:inosine biosynthetic process"/>
    <property type="evidence" value="ECO:0007669"/>
    <property type="project" value="TreeGrafter"/>
</dbReference>
<dbReference type="SUPFAM" id="SSF51556">
    <property type="entry name" value="Metallo-dependent hydrolases"/>
    <property type="match status" value="1"/>
</dbReference>
<dbReference type="RefSeq" id="XP_011648396.1">
    <property type="nucleotide sequence ID" value="XM_011650094.1"/>
</dbReference>
<comment type="function">
    <text evidence="9">Catalyzes the hydrolysis of the free cytosolic methylated adenosine nucleotide N(6)-methyl-AMP (N6-mAMP) to produce inositol monophosphate (IMP) and methylamine. Is required for the catabolism of cytosolic N6-mAMP, which is derived from the degradation of mRNA containing N6-methylated adenine (m6A).</text>
</comment>
<evidence type="ECO:0000256" key="8">
    <source>
        <dbReference type="ARBA" id="ARBA00048787"/>
    </source>
</evidence>
<evidence type="ECO:0000256" key="5">
    <source>
        <dbReference type="ARBA" id="ARBA00022801"/>
    </source>
</evidence>
<evidence type="ECO:0000256" key="10">
    <source>
        <dbReference type="ARBA" id="ARBA00070474"/>
    </source>
</evidence>
<evidence type="ECO:0000256" key="6">
    <source>
        <dbReference type="ARBA" id="ARBA00022833"/>
    </source>
</evidence>
<evidence type="ECO:0000313" key="12">
    <source>
        <dbReference type="Proteomes" id="UP000504615"/>
    </source>
</evidence>
<dbReference type="AlphaFoldDB" id="A0A6I9X6F7"/>
<comment type="cofactor">
    <cofactor evidence="1">
        <name>Zn(2+)</name>
        <dbReference type="ChEBI" id="CHEBI:29105"/>
    </cofactor>
</comment>
<gene>
    <name evidence="13 14 15" type="primary">LOC105434373</name>
</gene>
<dbReference type="RefSeq" id="XP_011648397.1">
    <property type="nucleotide sequence ID" value="XM_011650095.2"/>
</dbReference>
<dbReference type="Gene3D" id="3.20.20.140">
    <property type="entry name" value="Metal-dependent hydrolases"/>
    <property type="match status" value="1"/>
</dbReference>
<evidence type="ECO:0000256" key="9">
    <source>
        <dbReference type="ARBA" id="ARBA00057464"/>
    </source>
</evidence>
<proteinExistence type="inferred from homology"/>
<sequence length="336" mass="38218">MDMQKFCQQLPKVELHAHLNGSLSINTLQKLYKIQYSDSTYDPAVLDITNFSSLSECFKIFDIAHALTITPETVFIATCDVIKEFHEDNVIYLELRSTPRAVNNSMTKTEYLQAIIKAIEISKSEFPQILVKLLISVNRKQGYESAEENINLAMQFMKKYPEYIVGIDLSGDPTTGDSFLELLEASRKVGLRITAHCAEVPNEIETKDILKFKPDRLGHCTCIHPNLQGSQQLFDKLLESKIPVELCLTSNVKCKTVSSYMNHQFNYLYKARHPITIGTDDKGVFNTCLSKEYEILSSTFNIGRKELKELSVSSVQYSFANIEEKKNLTAIIKNFE</sequence>
<keyword evidence="4" id="KW-0479">Metal-binding</keyword>
<evidence type="ECO:0000313" key="14">
    <source>
        <dbReference type="RefSeq" id="XP_011648397.1"/>
    </source>
</evidence>
<dbReference type="Proteomes" id="UP000504615">
    <property type="component" value="Unplaced"/>
</dbReference>
<accession>A0A6I9X6F7</accession>
<dbReference type="GO" id="GO:0004000">
    <property type="term" value="F:adenosine deaminase activity"/>
    <property type="evidence" value="ECO:0007669"/>
    <property type="project" value="TreeGrafter"/>
</dbReference>
<dbReference type="GeneID" id="105434373"/>
<name>A0A6I9X6F7_9HYME</name>
<dbReference type="GO" id="GO:0006154">
    <property type="term" value="P:adenosine catabolic process"/>
    <property type="evidence" value="ECO:0007669"/>
    <property type="project" value="TreeGrafter"/>
</dbReference>
<organism evidence="12 13">
    <name type="scientific">Pogonomyrmex barbatus</name>
    <name type="common">red harvester ant</name>
    <dbReference type="NCBI Taxonomy" id="144034"/>
    <lineage>
        <taxon>Eukaryota</taxon>
        <taxon>Metazoa</taxon>
        <taxon>Ecdysozoa</taxon>
        <taxon>Arthropoda</taxon>
        <taxon>Hexapoda</taxon>
        <taxon>Insecta</taxon>
        <taxon>Pterygota</taxon>
        <taxon>Neoptera</taxon>
        <taxon>Endopterygota</taxon>
        <taxon>Hymenoptera</taxon>
        <taxon>Apocrita</taxon>
        <taxon>Aculeata</taxon>
        <taxon>Formicoidea</taxon>
        <taxon>Formicidae</taxon>
        <taxon>Myrmicinae</taxon>
        <taxon>Pogonomyrmex</taxon>
    </lineage>
</organism>
<evidence type="ECO:0000256" key="2">
    <source>
        <dbReference type="ARBA" id="ARBA00006676"/>
    </source>
</evidence>
<comment type="subunit">
    <text evidence="3">Monomer.</text>
</comment>
<dbReference type="PANTHER" id="PTHR11409">
    <property type="entry name" value="ADENOSINE DEAMINASE"/>
    <property type="match status" value="1"/>
</dbReference>
<dbReference type="Pfam" id="PF00962">
    <property type="entry name" value="A_deaminase"/>
    <property type="match status" value="1"/>
</dbReference>
<evidence type="ECO:0000256" key="3">
    <source>
        <dbReference type="ARBA" id="ARBA00011245"/>
    </source>
</evidence>
<dbReference type="FunFam" id="3.20.20.140:FF:000033">
    <property type="entry name" value="Adenosine deaminase-like protein"/>
    <property type="match status" value="1"/>
</dbReference>